<evidence type="ECO:0000313" key="2">
    <source>
        <dbReference type="Proteomes" id="UP001054945"/>
    </source>
</evidence>
<name>A0AAV4S8P3_CAEEX</name>
<evidence type="ECO:0000313" key="1">
    <source>
        <dbReference type="EMBL" id="GIY29102.1"/>
    </source>
</evidence>
<organism evidence="1 2">
    <name type="scientific">Caerostris extrusa</name>
    <name type="common">Bark spider</name>
    <name type="synonym">Caerostris bankana</name>
    <dbReference type="NCBI Taxonomy" id="172846"/>
    <lineage>
        <taxon>Eukaryota</taxon>
        <taxon>Metazoa</taxon>
        <taxon>Ecdysozoa</taxon>
        <taxon>Arthropoda</taxon>
        <taxon>Chelicerata</taxon>
        <taxon>Arachnida</taxon>
        <taxon>Araneae</taxon>
        <taxon>Araneomorphae</taxon>
        <taxon>Entelegynae</taxon>
        <taxon>Araneoidea</taxon>
        <taxon>Araneidae</taxon>
        <taxon>Caerostris</taxon>
    </lineage>
</organism>
<dbReference type="Proteomes" id="UP001054945">
    <property type="component" value="Unassembled WGS sequence"/>
</dbReference>
<proteinExistence type="predicted"/>
<reference evidence="1 2" key="1">
    <citation type="submission" date="2021-06" db="EMBL/GenBank/DDBJ databases">
        <title>Caerostris extrusa draft genome.</title>
        <authorList>
            <person name="Kono N."/>
            <person name="Arakawa K."/>
        </authorList>
    </citation>
    <scope>NUCLEOTIDE SEQUENCE [LARGE SCALE GENOMIC DNA]</scope>
</reference>
<accession>A0AAV4S8P3</accession>
<dbReference type="EMBL" id="BPLR01009023">
    <property type="protein sequence ID" value="GIY29102.1"/>
    <property type="molecule type" value="Genomic_DNA"/>
</dbReference>
<sequence>MVRDDLCASGKYYFPMRCKQADRKEVHTPSPSGRCYQSSWQVQKLRFNLGRFAAELGKVCLMYWIALRVYHHIGNCFFKREYQFPGIDWES</sequence>
<gene>
    <name evidence="1" type="ORF">CEXT_674581</name>
</gene>
<dbReference type="AlphaFoldDB" id="A0AAV4S8P3"/>
<protein>
    <submittedName>
        <fullName evidence="1">Uncharacterized protein</fullName>
    </submittedName>
</protein>
<keyword evidence="2" id="KW-1185">Reference proteome</keyword>
<comment type="caution">
    <text evidence="1">The sequence shown here is derived from an EMBL/GenBank/DDBJ whole genome shotgun (WGS) entry which is preliminary data.</text>
</comment>